<accession>A0A9P5A4W6</accession>
<reference evidence="2" key="1">
    <citation type="journal article" date="2017" name="Mycologia">
        <title>Fusarium algeriense, sp. nov., a novel toxigenic crown rot pathogen of durum wheat from Algeria is nested in the Fusarium burgessii species complex.</title>
        <authorList>
            <person name="Laraba I."/>
            <person name="Keddad A."/>
            <person name="Boureghda H."/>
            <person name="Abdallah N."/>
            <person name="Vaughan M.M."/>
            <person name="Proctor R.H."/>
            <person name="Busman M."/>
            <person name="O'Donnell K."/>
        </authorList>
    </citation>
    <scope>NUCLEOTIDE SEQUENCE</scope>
    <source>
        <strain evidence="2">NRRL 25174</strain>
    </source>
</reference>
<dbReference type="OrthoDB" id="2019572at2759"/>
<sequence length="539" mass="57936">MKYSTVLSLTAIFTGYVLAADPPSCSTTGDNTPITSGCCPRDSAKRLRRSAREIFARTDSPTCPTPKYYGDSCCTHEFEKPTLVKDTFNLQCGANGVADNVNNAVKVDIVGCDTADDLTKDTCYLMISSTPAGAITDTHLEISTTAWTSTKYPTKDPASWSYTSYCVKTTGVCKVPFNKIGDGASALCGKNLYIAYHTSTSDGTSSKTCTGDGTLIPGQPGNRWWEYLTLAFTCPKICDRWCCCEKPETPPPTPDCSVSGTAFAKPPSNADQQTLQGKGCGRWGWWNVFSPSSAYEARLLVGAGNNVGGTDVGKVVVSKCDSDPSKLTVTYTLDSPYKLTEVHVDLRCQPITEKSTGRTGTSGYPCAPGQYNVFKAGGQMCPASTGQSSYAISCIDPNVYDDGDNLGYTCTSTTDPMYAIFHASVYNGGAGCPLGSCDDTDAASISDGFRNLLLQHANSNTFRKYYLHRNVPVDTMAIVKHTMLQNALIRQACSIGSLASTRRPIHLTAEQSAAVDNNPEIHKLLQQREALRKVTDKSP</sequence>
<evidence type="ECO:0000313" key="2">
    <source>
        <dbReference type="EMBL" id="KAF4332256.1"/>
    </source>
</evidence>
<feature type="signal peptide" evidence="1">
    <location>
        <begin position="1"/>
        <end position="19"/>
    </location>
</feature>
<name>A0A9P5A4W6_9HYPO</name>
<keyword evidence="1" id="KW-0732">Signal</keyword>
<dbReference type="PANTHER" id="PTHR37535">
    <property type="entry name" value="FLUG DOMAIN PROTEIN"/>
    <property type="match status" value="1"/>
</dbReference>
<gene>
    <name evidence="2" type="ORF">FBEOM_13949</name>
</gene>
<organism evidence="2 3">
    <name type="scientific">Fusarium beomiforme</name>
    <dbReference type="NCBI Taxonomy" id="44412"/>
    <lineage>
        <taxon>Eukaryota</taxon>
        <taxon>Fungi</taxon>
        <taxon>Dikarya</taxon>
        <taxon>Ascomycota</taxon>
        <taxon>Pezizomycotina</taxon>
        <taxon>Sordariomycetes</taxon>
        <taxon>Hypocreomycetidae</taxon>
        <taxon>Hypocreales</taxon>
        <taxon>Nectriaceae</taxon>
        <taxon>Fusarium</taxon>
        <taxon>Fusarium burgessii species complex</taxon>
    </lineage>
</organism>
<proteinExistence type="predicted"/>
<reference evidence="2" key="2">
    <citation type="submission" date="2020-02" db="EMBL/GenBank/DDBJ databases">
        <title>Identification and distribution of gene clusters putatively required for synthesis of sphingolipid metabolism inhibitors in phylogenetically diverse species of the filamentous fungus Fusarium.</title>
        <authorList>
            <person name="Kim H.-S."/>
            <person name="Busman M."/>
            <person name="Brown D.W."/>
            <person name="Divon H."/>
            <person name="Uhlig S."/>
            <person name="Proctor R.H."/>
        </authorList>
    </citation>
    <scope>NUCLEOTIDE SEQUENCE</scope>
    <source>
        <strain evidence="2">NRRL 25174</strain>
    </source>
</reference>
<dbReference type="PANTHER" id="PTHR37535:SF2">
    <property type="entry name" value="FINGER DOMAIN PROTEIN, PUTATIVE (AFU_ORTHOLOGUE AFUA_6G09300)-RELATED"/>
    <property type="match status" value="1"/>
</dbReference>
<dbReference type="Proteomes" id="UP000730481">
    <property type="component" value="Unassembled WGS sequence"/>
</dbReference>
<keyword evidence="3" id="KW-1185">Reference proteome</keyword>
<evidence type="ECO:0000313" key="3">
    <source>
        <dbReference type="Proteomes" id="UP000730481"/>
    </source>
</evidence>
<dbReference type="EMBL" id="PVQB02001121">
    <property type="protein sequence ID" value="KAF4332256.1"/>
    <property type="molecule type" value="Genomic_DNA"/>
</dbReference>
<dbReference type="Pfam" id="PF11917">
    <property type="entry name" value="DUF3435"/>
    <property type="match status" value="1"/>
</dbReference>
<dbReference type="InterPro" id="IPR021842">
    <property type="entry name" value="DUF3435"/>
</dbReference>
<dbReference type="AlphaFoldDB" id="A0A9P5A4W6"/>
<evidence type="ECO:0000256" key="1">
    <source>
        <dbReference type="SAM" id="SignalP"/>
    </source>
</evidence>
<protein>
    <submittedName>
        <fullName evidence="2">Uncharacterized protein</fullName>
    </submittedName>
</protein>
<feature type="chain" id="PRO_5040336114" evidence="1">
    <location>
        <begin position="20"/>
        <end position="539"/>
    </location>
</feature>
<comment type="caution">
    <text evidence="2">The sequence shown here is derived from an EMBL/GenBank/DDBJ whole genome shotgun (WGS) entry which is preliminary data.</text>
</comment>